<accession>A0ACB0XZL1</accession>
<dbReference type="Proteomes" id="UP001497535">
    <property type="component" value="Unassembled WGS sequence"/>
</dbReference>
<evidence type="ECO:0000313" key="2">
    <source>
        <dbReference type="Proteomes" id="UP001497535"/>
    </source>
</evidence>
<keyword evidence="2" id="KW-1185">Reference proteome</keyword>
<proteinExistence type="predicted"/>
<organism evidence="1 2">
    <name type="scientific">Meloidogyne enterolobii</name>
    <name type="common">Root-knot nematode worm</name>
    <name type="synonym">Meloidogyne mayaguensis</name>
    <dbReference type="NCBI Taxonomy" id="390850"/>
    <lineage>
        <taxon>Eukaryota</taxon>
        <taxon>Metazoa</taxon>
        <taxon>Ecdysozoa</taxon>
        <taxon>Nematoda</taxon>
        <taxon>Chromadorea</taxon>
        <taxon>Rhabditida</taxon>
        <taxon>Tylenchina</taxon>
        <taxon>Tylenchomorpha</taxon>
        <taxon>Tylenchoidea</taxon>
        <taxon>Meloidogynidae</taxon>
        <taxon>Meloidogyninae</taxon>
        <taxon>Meloidogyne</taxon>
    </lineage>
</organism>
<comment type="caution">
    <text evidence="1">The sequence shown here is derived from an EMBL/GenBank/DDBJ whole genome shotgun (WGS) entry which is preliminary data.</text>
</comment>
<gene>
    <name evidence="1" type="ORF">MENTE1834_LOCUS5464</name>
</gene>
<evidence type="ECO:0000313" key="1">
    <source>
        <dbReference type="EMBL" id="CAK5024309.1"/>
    </source>
</evidence>
<sequence>MPPPSNSHGIATNPIIIFTKMVATLLLIIPLMSEYTLGIEVFTNHFLVHLNEPGIHNAHKVAKRNGFINRGPLLGSDSEYHFVQPALSHARTRRSIGHHTKLARDPHVRNFLK</sequence>
<protein>
    <submittedName>
        <fullName evidence="1">Uncharacterized protein</fullName>
    </submittedName>
</protein>
<dbReference type="EMBL" id="CAVMJV010000004">
    <property type="protein sequence ID" value="CAK5024309.1"/>
    <property type="molecule type" value="Genomic_DNA"/>
</dbReference>
<reference evidence="1" key="1">
    <citation type="submission" date="2023-11" db="EMBL/GenBank/DDBJ databases">
        <authorList>
            <person name="Poullet M."/>
        </authorList>
    </citation>
    <scope>NUCLEOTIDE SEQUENCE</scope>
    <source>
        <strain evidence="1">E1834</strain>
    </source>
</reference>
<name>A0ACB0XZL1_MELEN</name>